<keyword evidence="5" id="KW-1185">Reference proteome</keyword>
<reference evidence="5" key="2">
    <citation type="journal article" date="2021" name="Sci. Data">
        <title>Chromosome-scale genome sequencing, assembly and annotation of six genomes from subfamily Leishmaniinae.</title>
        <authorList>
            <person name="Almutairi H."/>
            <person name="Urbaniak M.D."/>
            <person name="Bates M.D."/>
            <person name="Jariyapan N."/>
            <person name="Kwakye-Nuako G."/>
            <person name="Thomaz Soccol V."/>
            <person name="Al-Salem W.S."/>
            <person name="Dillon R.J."/>
            <person name="Bates P.A."/>
            <person name="Gatherer D."/>
        </authorList>
    </citation>
    <scope>NUCLEOTIDE SEQUENCE [LARGE SCALE GENOMIC DNA]</scope>
</reference>
<dbReference type="Proteomes" id="UP000674143">
    <property type="component" value="Unassembled WGS sequence"/>
</dbReference>
<evidence type="ECO:0000256" key="1">
    <source>
        <dbReference type="SAM" id="MobiDB-lite"/>
    </source>
</evidence>
<feature type="compositionally biased region" description="Low complexity" evidence="1">
    <location>
        <begin position="2879"/>
        <end position="2890"/>
    </location>
</feature>
<feature type="domain" description="C-type lectin" evidence="3">
    <location>
        <begin position="449"/>
        <end position="620"/>
    </location>
</feature>
<feature type="compositionally biased region" description="Low complexity" evidence="1">
    <location>
        <begin position="2558"/>
        <end position="2572"/>
    </location>
</feature>
<dbReference type="EMBL" id="JAFHLR010000004">
    <property type="protein sequence ID" value="KAG5487821.1"/>
    <property type="molecule type" value="Genomic_DNA"/>
</dbReference>
<proteinExistence type="predicted"/>
<feature type="compositionally biased region" description="Low complexity" evidence="1">
    <location>
        <begin position="146"/>
        <end position="168"/>
    </location>
</feature>
<name>A0A836KUT3_9TRYP</name>
<dbReference type="SMART" id="SM00034">
    <property type="entry name" value="CLECT"/>
    <property type="match status" value="2"/>
</dbReference>
<comment type="caution">
    <text evidence="4">The sequence shown here is derived from an EMBL/GenBank/DDBJ whole genome shotgun (WGS) entry which is preliminary data.</text>
</comment>
<evidence type="ECO:0000313" key="4">
    <source>
        <dbReference type="EMBL" id="KAG5487821.1"/>
    </source>
</evidence>
<dbReference type="RefSeq" id="XP_067066018.1">
    <property type="nucleotide sequence ID" value="XM_067209386.1"/>
</dbReference>
<feature type="region of interest" description="Disordered" evidence="1">
    <location>
        <begin position="2402"/>
        <end position="2427"/>
    </location>
</feature>
<keyword evidence="2" id="KW-1133">Transmembrane helix</keyword>
<protein>
    <recommendedName>
        <fullName evidence="3">C-type lectin domain-containing protein</fullName>
    </recommendedName>
</protein>
<accession>A0A836KUT3</accession>
<evidence type="ECO:0000313" key="5">
    <source>
        <dbReference type="Proteomes" id="UP000674143"/>
    </source>
</evidence>
<feature type="domain" description="C-type lectin" evidence="3">
    <location>
        <begin position="197"/>
        <end position="416"/>
    </location>
</feature>
<feature type="region of interest" description="Disordered" evidence="1">
    <location>
        <begin position="2866"/>
        <end position="2898"/>
    </location>
</feature>
<keyword evidence="2" id="KW-0472">Membrane</keyword>
<dbReference type="Gene3D" id="3.10.100.10">
    <property type="entry name" value="Mannose-Binding Protein A, subunit A"/>
    <property type="match status" value="1"/>
</dbReference>
<feature type="transmembrane region" description="Helical" evidence="2">
    <location>
        <begin position="3951"/>
        <end position="3972"/>
    </location>
</feature>
<feature type="compositionally biased region" description="Low complexity" evidence="1">
    <location>
        <begin position="2967"/>
        <end position="2977"/>
    </location>
</feature>
<sequence>MTESNADTKDDVVVVLGGVAGYGMVHWNSDASSVENSGVSTPQQAQAGSGLLERQSLSRWTSLGVTHTRGSLPQRLAQRAAPASGVSAASVAYTNFATDVDWRVYSGLIAMRASGQWTLLGPAASANSFAYAFNADFTAVPPDTVSSSSSSSVNENGAYSSSAGSTSSSGGGSNSGVPQSRNHHAKRPVAPQPASPCLSSWTPLPAFVDTSGGAANTVCYRLFTNASEVGGRLGKNFESAREYCGAVHPKASLASVMSQQENTWIVSAFLSPMAAFPTSCSCDSSSKTEAAARATSAAVLSSGTQSARTVFLGGSFMHDGSGAGLIGSWHADQYLFNASEYATSPSSPSWPSSTNLYYSNWGEGEPMLSYGVVGITPPPLNECDCGNTSTLSPPPASAAGVWIRLDPRSTQPFLCSYLNDGSVFPTLPPTAALDPSSEPSPAPSPSEYCLSGWSYLALTSSCYRVYLSASTATGADSPITAAFMEEHRPQALRGRVAVTKLGYVHAVAIQSVTESNYVGSLLSLYLESSGNGVAVPARDGSGSISAASPLLPVSLAGVTFVDNGIGGFYLSGVRELSPLFADNLWAPGEPANAKGCVAVDIRGLWYYIPCSSSTSPSMPESEAVRVLAYTCQYHTSDIDPKKDPIPVATTPPPSPTSGPDSLSDSGSGSRWLPLGQRVEALSGAVHVVVAAGSTGIYALQGPNATIPPSASVRGLHFFFAPLSAYYTYPAPQRAVDGMAIVLPVQTAPGLSVDDLLSVTAAGESPPFSPCGGHKDQSHIARVLANVITVHHTNHSEVGYVCVSEDGRRYLPTAITYEVAEVTVEGFVSRRSRSQVANSTTAWLPPLFCKTAVDAAATSPSTAASACAVQRDVALAEHATGAVQLVLRQSGAASASGTVKTALSLELDTVVSHVRLSSSPDCMGGEVPFHLLDSEIAIQHVSSSRYTQTFALPHIASGRDNGTVPLQYSLFNYQYASVHAARLASLDPIYNSSEAPGVLAQHQPPAEYHVCVAVRKTPSTTTSDVAETAVASRRLLALWGATVPVGSKSSSSKRRSPPASANDIDPANSPEFSAAASDRSSSNGTATAFFPSIGERLAARTSVSPAGAAVRTYTAVPGLKAHLVPPPVSIKGMWALPPRRLNRLRAWSIGGSGSPSSAAEAVESSWVTLVPAAATHNRSAHYLLRTHCTYNSADPTSPSSPSTASRSTAHLHIPQYSSPIILLDGHNAQRGMLALLSQGPNSCNRCQPLPRDDPTRAAAAWPHLLDTIVPLSTIAMTVEGSGTATATVATMAYMQLSLNHTGLWGHHPTRTGDLAAMQQRWHVCIAYGPLGPFFPVRRPALTITVHRQHVDRFAIDSSTSFTCSEAVAAAEAADASTTHLNVNTGFAGILWLHGLDARLWSTATLHSAQVAFSAVLPSSGTVDDTAAQCSGAKLFYARRGLRLLAREGPRHTHATGGNSSADDEEAVCVDGEAARVGVVVPLGFFTQHSLRRMQLCFSVPLPFAANTTGVDGEPVPQRRLFAAPLVNATLDVHPIQLLYMGRYSAVPAALSNAGAAVVRLAEGTRDVVLPLTGYGIRPDITMFLSPQLCHGVPIGSNGSLVERQSVLNVSVVSLYDLPSSYWATTGPHRSVQGYSSSKSNLAHQPRVFVVLKHSDLLSKSAGRRLFGTSTATLVSPTSFQLVVEPPRVTSIQNLPSDAPLLARATAHMPPYGKSSSSSPELPSSVATVVYASNMDLIVEGFGIDDANTWLVPAVDCGNVSSYLWRTGVPLSSLPSSTTTTVRIAVARSSATNPLYAESTRYVDPQTSYSSWFLSLRQAETARVGANANVSSGAYVDRFQWCVRMAVKGEDVAVSPYVPAGLPYRLVIPAADGFVLERSSKHDNHIATVLTLPTQHDTKGRWFPMKLAGPIVDVVQAIGSPLYMFLAPQELSCYAVKNGYMHQRLHALGNVFFSAVNGSAVLLPRWLAAPGIYKLCASTLHPALASADGSMEATLPFFTLDGLLVQLTKAVYSVFALNHTTSVTVEQGEEWTLPVSGSLLTSRSLVRFRPVESQCSEPMVAAESSGGAKLPDIRVHDAFAGFSLFGSKDDDGDSEDTIITDGHCVVLSQSFIRSLAAPATYVLCFQPQNHLDWRGAPDISLIVKPHVRRPTTYSHFPRDGGEDVALLTALAPSKVALEWNTGEKHTVNIVGTVGRQVSLALWCPPAPTNSSSLGRRVAEELVPCKSHRRVMFVKPMDNDEDPCFVDAEAVSEDVLRGPYVLDAGLLTLPYALSTPARGHGRDAVRMAIASMTQLWVMCLETGPERWREAVDPMFQLQYTHARPTGFRVKPDDPSNTTAPFPAHKADVEATTSAEVDDSTGMPLGGSITLTLHAQDSSQVVYLNGYGIERGHWLRFGARCEETMAPPASSKAQGGVSSGGEAGMEHAASTDVAGHLQRVAALQKLANTRLYTDPLPIEDDNGVFLVPSTHILFSEESMSGPGGVAACISVDDGATYAKTGLTLQVLPSRLRTNTETTQRNLLAEVLRNSLLVPENSRGSVDLTLLIKAGRPIGSSTEAATGSPGSVGSSDLGSDGVNLPPGTQVLPSSACSCNSHGIPLLTVSAPNVLTLSRHHTSTVTPQRLRMCVRSPEAAAMAPTAFHSGVENDGGATTASFVASGMYYRVISVHVGRVTLHAWTPTGAMRTGLIDQVVLRRGAMEDLLLPVLLESTASSRTDTAVESSPEDELIQRLELNPSALSLLSLTRFYVGRPCYRSAQSPDPPSAISPYVSSYAGMHLTFGADRVVVSPLSFSRQQQQQSSSSPSPSDSLSKALIAVLPRGSTGDVPQFTLESRGSVCFSVDGGMHYLSVGITHFSEDWAPTLHVTLDTEDAENEEDTHEEASSAAAATPTTSAMRVDAQSSTTRRLLDTRFVDPRMLSPTTAAVNHTEAHVLADLGQLATVMLWAGFLGDHGFAMDGLLYLSAPSYAASSAEASPSSSAPDGESQPQPLRFSLDNRLQNISTSMTVTVLPWALRCYGDARQLELYVRQQDVGLLVTTTPKRCSAGIRDGVRVRVVPLSAAACSDTVAVDISYLFDLSTVRPTAWGATAAAGKGVSSPAQAFQLPTGLRYAPEGLYALCIRQDHSYVSSLLHDSSARAMGDSFTASYAATPLRLRVAREWSILSVSAATVSSGSDNIVAITQSSNAELLVTGTAIDVRGVPVLFAFAPPSAQTLMRRDGRSNAAAASSAAEGTVTTSSVPWTWSDGCAAVPEAWDPVTGMSLVSASTSKAGGEDGLLLTAPWRNVHYGVLRVDAAYVSRVEWDAANVGSVAAADANSTTVSPGYTDPLRSYALCYSVDGGLSFQAAGTAARTSSRSLAAVVVPPGITSLSCNRTAAAHPTQRQLGWSADSATATTMRVHYLYTSARADASITSSPHVVSYTRGDGTESMAYPTRPPTYTYAWTSSFVGNGIGPVSGRRLPTVTATAADVPSIAAAVALVRTSRYGARCDGAVAMSSNFTQLYGTTVSGAGARNASAATAASPLAMSIFLINLQHGGVWSTADTAAVAAWRGAQTAERVAQFERRNPALSQEAWVNQTAALWARYKDVPAPPLNGQSILGWATDAATAASRSTGESLVVCLSVDGTHFYSADVARAAALTPEARAQQRVVIAAPVTESSSTTTVTHVSPWPLYLRAAVAPTTGNAITNSTVPSLSRPFLWMREASMVMELLARPTATTITTSIPAAGSDSPYLDDTSASLALFQETMATALGVDLSVVTVQLHMSGFVALPKAAASLHAVESAAVPAVQARHSAEETLGVLQMPATALTHSTTADTSPSLQPLLLPTYALVLSISADAMAHNATANTSTLSAAPELLYRSVELLRSDESGPALLAKLARSRDAVAALSLSSLTVNFTLHNGVDLHDVSATMSAALPSSPAQEVAWRRLFLSIPHSTLSPSPMPDDRDKGTTSKVKWWIIPLLLVVPGTLVLGTYRVYKKYLKPANDPRKEPVVENVQ</sequence>
<dbReference type="InterPro" id="IPR001304">
    <property type="entry name" value="C-type_lectin-like"/>
</dbReference>
<feature type="compositionally biased region" description="Acidic residues" evidence="1">
    <location>
        <begin position="2866"/>
        <end position="2875"/>
    </location>
</feature>
<feature type="region of interest" description="Disordered" evidence="1">
    <location>
        <begin position="1043"/>
        <end position="1083"/>
    </location>
</feature>
<dbReference type="InterPro" id="IPR016186">
    <property type="entry name" value="C-type_lectin-like/link_sf"/>
</dbReference>
<dbReference type="InterPro" id="IPR016187">
    <property type="entry name" value="CTDL_fold"/>
</dbReference>
<gene>
    <name evidence="4" type="ORF">LSCM4_07499</name>
</gene>
<reference evidence="5" key="1">
    <citation type="journal article" date="2021" name="Microbiol. Resour. Announc.">
        <title>LGAAP: Leishmaniinae Genome Assembly and Annotation Pipeline.</title>
        <authorList>
            <person name="Almutairi H."/>
            <person name="Urbaniak M.D."/>
            <person name="Bates M.D."/>
            <person name="Jariyapan N."/>
            <person name="Kwakye-Nuako G."/>
            <person name="Thomaz-Soccol V."/>
            <person name="Al-Salem W.S."/>
            <person name="Dillon R.J."/>
            <person name="Bates P.A."/>
            <person name="Gatherer D."/>
        </authorList>
    </citation>
    <scope>NUCLEOTIDE SEQUENCE [LARGE SCALE GENOMIC DNA]</scope>
</reference>
<feature type="compositionally biased region" description="Low complexity" evidence="1">
    <location>
        <begin position="657"/>
        <end position="669"/>
    </location>
</feature>
<dbReference type="KEGG" id="loi:92363320"/>
<organism evidence="4 5">
    <name type="scientific">Leishmania orientalis</name>
    <dbReference type="NCBI Taxonomy" id="2249476"/>
    <lineage>
        <taxon>Eukaryota</taxon>
        <taxon>Discoba</taxon>
        <taxon>Euglenozoa</taxon>
        <taxon>Kinetoplastea</taxon>
        <taxon>Metakinetoplastina</taxon>
        <taxon>Trypanosomatida</taxon>
        <taxon>Trypanosomatidae</taxon>
        <taxon>Leishmaniinae</taxon>
        <taxon>Leishmania</taxon>
    </lineage>
</organism>
<feature type="region of interest" description="Disordered" evidence="1">
    <location>
        <begin position="639"/>
        <end position="669"/>
    </location>
</feature>
<dbReference type="CDD" id="cd00037">
    <property type="entry name" value="CLECT"/>
    <property type="match status" value="1"/>
</dbReference>
<dbReference type="GeneID" id="92363320"/>
<keyword evidence="2" id="KW-0812">Transmembrane</keyword>
<feature type="region of interest" description="Disordered" evidence="1">
    <location>
        <begin position="2550"/>
        <end position="2572"/>
    </location>
</feature>
<feature type="region of interest" description="Disordered" evidence="1">
    <location>
        <begin position="2967"/>
        <end position="2986"/>
    </location>
</feature>
<feature type="region of interest" description="Disordered" evidence="1">
    <location>
        <begin position="144"/>
        <end position="194"/>
    </location>
</feature>
<dbReference type="SUPFAM" id="SSF56436">
    <property type="entry name" value="C-type lectin-like"/>
    <property type="match status" value="1"/>
</dbReference>
<feature type="region of interest" description="Disordered" evidence="1">
    <location>
        <begin position="2787"/>
        <end position="2806"/>
    </location>
</feature>
<evidence type="ECO:0000259" key="3">
    <source>
        <dbReference type="SMART" id="SM00034"/>
    </source>
</evidence>
<evidence type="ECO:0000256" key="2">
    <source>
        <dbReference type="SAM" id="Phobius"/>
    </source>
</evidence>